<evidence type="ECO:0000256" key="6">
    <source>
        <dbReference type="ARBA" id="ARBA00023237"/>
    </source>
</evidence>
<keyword evidence="11" id="KW-1185">Reference proteome</keyword>
<dbReference type="InterPro" id="IPR037066">
    <property type="entry name" value="Plug_dom_sf"/>
</dbReference>
<dbReference type="RefSeq" id="WP_202103077.1">
    <property type="nucleotide sequence ID" value="NZ_JAERTY010000005.1"/>
</dbReference>
<keyword evidence="8" id="KW-0732">Signal</keyword>
<keyword evidence="6 7" id="KW-0998">Cell outer membrane</keyword>
<keyword evidence="4 7" id="KW-0812">Transmembrane</keyword>
<evidence type="ECO:0000256" key="8">
    <source>
        <dbReference type="SAM" id="SignalP"/>
    </source>
</evidence>
<dbReference type="Gene3D" id="2.170.130.10">
    <property type="entry name" value="TonB-dependent receptor, plug domain"/>
    <property type="match status" value="1"/>
</dbReference>
<evidence type="ECO:0000256" key="7">
    <source>
        <dbReference type="PROSITE-ProRule" id="PRU01360"/>
    </source>
</evidence>
<dbReference type="SUPFAM" id="SSF49464">
    <property type="entry name" value="Carboxypeptidase regulatory domain-like"/>
    <property type="match status" value="1"/>
</dbReference>
<reference evidence="10 11" key="1">
    <citation type="submission" date="2021-01" db="EMBL/GenBank/DDBJ databases">
        <title>C459-1 draft genome sequence.</title>
        <authorList>
            <person name="Zhang X.-F."/>
        </authorList>
    </citation>
    <scope>NUCLEOTIDE SEQUENCE [LARGE SCALE GENOMIC DNA]</scope>
    <source>
        <strain evidence="11">C459-1</strain>
    </source>
</reference>
<dbReference type="Pfam" id="PF13715">
    <property type="entry name" value="CarbopepD_reg_2"/>
    <property type="match status" value="1"/>
</dbReference>
<dbReference type="Pfam" id="PF07715">
    <property type="entry name" value="Plug"/>
    <property type="match status" value="1"/>
</dbReference>
<feature type="domain" description="TonB-dependent receptor plug" evidence="9">
    <location>
        <begin position="120"/>
        <end position="226"/>
    </location>
</feature>
<organism evidence="10 11">
    <name type="scientific">Sphingobacterium faecale</name>
    <dbReference type="NCBI Taxonomy" id="2803775"/>
    <lineage>
        <taxon>Bacteria</taxon>
        <taxon>Pseudomonadati</taxon>
        <taxon>Bacteroidota</taxon>
        <taxon>Sphingobacteriia</taxon>
        <taxon>Sphingobacteriales</taxon>
        <taxon>Sphingobacteriaceae</taxon>
        <taxon>Sphingobacterium</taxon>
    </lineage>
</organism>
<dbReference type="InterPro" id="IPR036942">
    <property type="entry name" value="Beta-barrel_TonB_sf"/>
</dbReference>
<proteinExistence type="inferred from homology"/>
<comment type="caution">
    <text evidence="10">The sequence shown here is derived from an EMBL/GenBank/DDBJ whole genome shotgun (WGS) entry which is preliminary data.</text>
</comment>
<dbReference type="Proteomes" id="UP000625283">
    <property type="component" value="Unassembled WGS sequence"/>
</dbReference>
<dbReference type="NCBIfam" id="TIGR04056">
    <property type="entry name" value="OMP_RagA_SusC"/>
    <property type="match status" value="1"/>
</dbReference>
<evidence type="ECO:0000313" key="11">
    <source>
        <dbReference type="Proteomes" id="UP000625283"/>
    </source>
</evidence>
<dbReference type="Gene3D" id="2.60.40.1120">
    <property type="entry name" value="Carboxypeptidase-like, regulatory domain"/>
    <property type="match status" value="1"/>
</dbReference>
<dbReference type="NCBIfam" id="TIGR04057">
    <property type="entry name" value="SusC_RagA_signa"/>
    <property type="match status" value="1"/>
</dbReference>
<evidence type="ECO:0000256" key="2">
    <source>
        <dbReference type="ARBA" id="ARBA00022448"/>
    </source>
</evidence>
<evidence type="ECO:0000256" key="1">
    <source>
        <dbReference type="ARBA" id="ARBA00004571"/>
    </source>
</evidence>
<gene>
    <name evidence="10" type="ORF">JKG61_11260</name>
</gene>
<keyword evidence="2 7" id="KW-0813">Transport</keyword>
<evidence type="ECO:0000313" key="10">
    <source>
        <dbReference type="EMBL" id="MBL1409330.1"/>
    </source>
</evidence>
<dbReference type="EMBL" id="JAERTY010000005">
    <property type="protein sequence ID" value="MBL1409330.1"/>
    <property type="molecule type" value="Genomic_DNA"/>
</dbReference>
<feature type="signal peptide" evidence="8">
    <location>
        <begin position="1"/>
        <end position="25"/>
    </location>
</feature>
<evidence type="ECO:0000256" key="5">
    <source>
        <dbReference type="ARBA" id="ARBA00023136"/>
    </source>
</evidence>
<dbReference type="InterPro" id="IPR039426">
    <property type="entry name" value="TonB-dep_rcpt-like"/>
</dbReference>
<keyword evidence="10" id="KW-0675">Receptor</keyword>
<evidence type="ECO:0000256" key="4">
    <source>
        <dbReference type="ARBA" id="ARBA00022692"/>
    </source>
</evidence>
<protein>
    <submittedName>
        <fullName evidence="10">TonB-dependent receptor</fullName>
    </submittedName>
</protein>
<comment type="similarity">
    <text evidence="7">Belongs to the TonB-dependent receptor family.</text>
</comment>
<evidence type="ECO:0000256" key="3">
    <source>
        <dbReference type="ARBA" id="ARBA00022452"/>
    </source>
</evidence>
<dbReference type="InterPro" id="IPR008969">
    <property type="entry name" value="CarboxyPept-like_regulatory"/>
</dbReference>
<feature type="chain" id="PRO_5046345634" evidence="8">
    <location>
        <begin position="26"/>
        <end position="1022"/>
    </location>
</feature>
<dbReference type="PROSITE" id="PS52016">
    <property type="entry name" value="TONB_DEPENDENT_REC_3"/>
    <property type="match status" value="1"/>
</dbReference>
<comment type="subcellular location">
    <subcellularLocation>
        <location evidence="1 7">Cell outer membrane</location>
        <topology evidence="1 7">Multi-pass membrane protein</topology>
    </subcellularLocation>
</comment>
<dbReference type="SUPFAM" id="SSF56935">
    <property type="entry name" value="Porins"/>
    <property type="match status" value="1"/>
</dbReference>
<dbReference type="InterPro" id="IPR023997">
    <property type="entry name" value="TonB-dep_OMP_SusC/RagA_CS"/>
</dbReference>
<name>A0ABS1R4W9_9SPHI</name>
<sequence>MRKSVLKLLGIYSLLLISISLSAQHARQEISGKVTDERGEYLSGVSISVMNEDLNTTTNDKGEYRISVPINRSSFLLFSYVGMKSQKISVQSTSNTLNLVMLAEAFSLDEVVAIGYGTAKKKDITGSVASVEGGLIAKRNMSQLSQALQGTVPGLMVTRTNSQPGAGATIRVRGITTIGDSNPLVIVDGVPVNSINDVNPQDIQDISVLKDAASASIYGARAAAGVILITTKRANIGQTNLDYNGTYGVESATRFPEMVGAQRYLDMINEFTWNDAGNKPGEEYGLYSKDIVDNWIERNKTDPDRFPITAWIDLMIKDYAPRHNHHLGVTTGGDRLRTRASVNYEKSNGLYDYNSFERVSTRVNNRIKVNDFIAVDVDMSYNSQLRKLPSINPIESAQRYAPIYAATWADGRIAGGKNGANIYARLHHGGSRDESRNIFSGRAALEIKPIQNLTLTGVFAPQIYNSKSKDFNKQIPYYDADDPALFIAYIEGHESTSLTEGRTEGKVLTTQFLANYKKQFAEHSLDGMLGYEDSYNFVEGMSGAGENFELSEFPYLDLAPLDFQKVTGNAYETSYRSFFGRIMYDFKERYLLQANIRYDGSSRFHPDHRWGAFPSVSAGWVLTKENFIPTSPILSYLKLRASWGQLGNERIGNYPYQSSLNYTNALFYRGNNIVSATTAAQVSYAIKNITWEVTESKNIGIDAYFLNNRLGLTADYYHKTTNRMLLKLEIPDFMGYGKPSQNAGTMNTKGWDTQLTWRDKKDKFHYSISLNVSDSKSVMGNLSGLVLGTSQITREGSEYNEWYGYLSDGLYQTADEVANQPKLYPSVKPGDIKYKDISGPDGVPDGKISPDYDMVLLGGSLPRYIFGGQLEAGYAGIDFAMAIQGVGKQNNMMPDVMVRPFISAWTTPPSIIDGNYWSMYNTEEKNLEASYPRLSVTSANGNNYMSSDFWRISGAYFRVKNITLGYTLPEKINKHLKVSNLRIYGSATDLLSFDKYPTGWDPEAVSNSYITKSFLFGLSLKF</sequence>
<dbReference type="InterPro" id="IPR023996">
    <property type="entry name" value="TonB-dep_OMP_SusC/RagA"/>
</dbReference>
<keyword evidence="3 7" id="KW-1134">Transmembrane beta strand</keyword>
<dbReference type="Gene3D" id="2.40.170.20">
    <property type="entry name" value="TonB-dependent receptor, beta-barrel domain"/>
    <property type="match status" value="1"/>
</dbReference>
<accession>A0ABS1R4W9</accession>
<keyword evidence="5 7" id="KW-0472">Membrane</keyword>
<dbReference type="InterPro" id="IPR012910">
    <property type="entry name" value="Plug_dom"/>
</dbReference>
<evidence type="ECO:0000259" key="9">
    <source>
        <dbReference type="Pfam" id="PF07715"/>
    </source>
</evidence>